<keyword evidence="2" id="KW-1185">Reference proteome</keyword>
<accession>A0A397UVS2</accession>
<gene>
    <name evidence="1" type="ORF">C2G38_2195460</name>
</gene>
<proteinExistence type="predicted"/>
<dbReference type="EMBL" id="QKWP01000841">
    <property type="protein sequence ID" value="RIB14344.1"/>
    <property type="molecule type" value="Genomic_DNA"/>
</dbReference>
<sequence length="214" mass="25907">MIKEEGVQKELMEIMEKTKQLKQKVYKVNMEVIEKKVDKSRNEIVATWKQVVIEINQRMAGSIEKQRVKEIIKRWSVTYKENMESMTRQMVNMRVFDIQHDRVRYDMYVMRWNGERCPGNPCRFIQNIQNAMNSAHWQLQEHLQKWNKDRNKINWSLFQDYLNYESKPPQRSTNPTESYMKSFKIKLFLDKLSTIETCTREIKRNISQIFVGDV</sequence>
<comment type="caution">
    <text evidence="1">The sequence shown here is derived from an EMBL/GenBank/DDBJ whole genome shotgun (WGS) entry which is preliminary data.</text>
</comment>
<reference evidence="1 2" key="1">
    <citation type="submission" date="2018-06" db="EMBL/GenBank/DDBJ databases">
        <title>Comparative genomics reveals the genomic features of Rhizophagus irregularis, R. cerebriforme, R. diaphanum and Gigaspora rosea, and their symbiotic lifestyle signature.</title>
        <authorList>
            <person name="Morin E."/>
            <person name="San Clemente H."/>
            <person name="Chen E.C.H."/>
            <person name="De La Providencia I."/>
            <person name="Hainaut M."/>
            <person name="Kuo A."/>
            <person name="Kohler A."/>
            <person name="Murat C."/>
            <person name="Tang N."/>
            <person name="Roy S."/>
            <person name="Loubradou J."/>
            <person name="Henrissat B."/>
            <person name="Grigoriev I.V."/>
            <person name="Corradi N."/>
            <person name="Roux C."/>
            <person name="Martin F.M."/>
        </authorList>
    </citation>
    <scope>NUCLEOTIDE SEQUENCE [LARGE SCALE GENOMIC DNA]</scope>
    <source>
        <strain evidence="1 2">DAOM 194757</strain>
    </source>
</reference>
<evidence type="ECO:0000313" key="2">
    <source>
        <dbReference type="Proteomes" id="UP000266673"/>
    </source>
</evidence>
<dbReference type="AlphaFoldDB" id="A0A397UVS2"/>
<evidence type="ECO:0000313" key="1">
    <source>
        <dbReference type="EMBL" id="RIB14344.1"/>
    </source>
</evidence>
<organism evidence="1 2">
    <name type="scientific">Gigaspora rosea</name>
    <dbReference type="NCBI Taxonomy" id="44941"/>
    <lineage>
        <taxon>Eukaryota</taxon>
        <taxon>Fungi</taxon>
        <taxon>Fungi incertae sedis</taxon>
        <taxon>Mucoromycota</taxon>
        <taxon>Glomeromycotina</taxon>
        <taxon>Glomeromycetes</taxon>
        <taxon>Diversisporales</taxon>
        <taxon>Gigasporaceae</taxon>
        <taxon>Gigaspora</taxon>
    </lineage>
</organism>
<dbReference type="Proteomes" id="UP000266673">
    <property type="component" value="Unassembled WGS sequence"/>
</dbReference>
<name>A0A397UVS2_9GLOM</name>
<protein>
    <submittedName>
        <fullName evidence="1">Uncharacterized protein</fullName>
    </submittedName>
</protein>